<evidence type="ECO:0000259" key="7">
    <source>
        <dbReference type="Pfam" id="PF04084"/>
    </source>
</evidence>
<feature type="compositionally biased region" description="Acidic residues" evidence="6">
    <location>
        <begin position="132"/>
        <end position="141"/>
    </location>
</feature>
<dbReference type="Pfam" id="PF04084">
    <property type="entry name" value="RecA-like_ORC2"/>
    <property type="match status" value="1"/>
</dbReference>
<evidence type="ECO:0000313" key="10">
    <source>
        <dbReference type="Proteomes" id="UP000799766"/>
    </source>
</evidence>
<keyword evidence="4 5" id="KW-0539">Nucleus</keyword>
<feature type="compositionally biased region" description="Polar residues" evidence="6">
    <location>
        <begin position="8"/>
        <end position="24"/>
    </location>
</feature>
<dbReference type="GO" id="GO:0006355">
    <property type="term" value="P:regulation of DNA-templated transcription"/>
    <property type="evidence" value="ECO:0007669"/>
    <property type="project" value="InterPro"/>
</dbReference>
<feature type="domain" description="Origin recognition complex subunit 2 winged-helix" evidence="8">
    <location>
        <begin position="548"/>
        <end position="607"/>
    </location>
</feature>
<comment type="similarity">
    <text evidence="2 5">Belongs to the ORC2 family.</text>
</comment>
<dbReference type="GO" id="GO:0003688">
    <property type="term" value="F:DNA replication origin binding"/>
    <property type="evidence" value="ECO:0007669"/>
    <property type="project" value="UniProtKB-UniRule"/>
</dbReference>
<proteinExistence type="inferred from homology"/>
<dbReference type="PROSITE" id="PS00354">
    <property type="entry name" value="HMGI_Y"/>
    <property type="match status" value="1"/>
</dbReference>
<evidence type="ECO:0000256" key="4">
    <source>
        <dbReference type="ARBA" id="ARBA00023242"/>
    </source>
</evidence>
<dbReference type="OrthoDB" id="346673at2759"/>
<evidence type="ECO:0000256" key="5">
    <source>
        <dbReference type="RuleBase" id="RU368084"/>
    </source>
</evidence>
<evidence type="ECO:0000313" key="9">
    <source>
        <dbReference type="EMBL" id="KAF2457167.1"/>
    </source>
</evidence>
<dbReference type="Proteomes" id="UP000799766">
    <property type="component" value="Unassembled WGS sequence"/>
</dbReference>
<dbReference type="GO" id="GO:0005664">
    <property type="term" value="C:nuclear origin of replication recognition complex"/>
    <property type="evidence" value="ECO:0007669"/>
    <property type="project" value="UniProtKB-UniRule"/>
</dbReference>
<dbReference type="AlphaFoldDB" id="A0A6A6P045"/>
<dbReference type="InterPro" id="IPR056773">
    <property type="entry name" value="WHD_ORC2"/>
</dbReference>
<feature type="compositionally biased region" description="Basic residues" evidence="6">
    <location>
        <begin position="231"/>
        <end position="247"/>
    </location>
</feature>
<name>A0A6A6P045_9PEZI</name>
<reference evidence="9" key="1">
    <citation type="journal article" date="2020" name="Stud. Mycol.">
        <title>101 Dothideomycetes genomes: a test case for predicting lifestyles and emergence of pathogens.</title>
        <authorList>
            <person name="Haridas S."/>
            <person name="Albert R."/>
            <person name="Binder M."/>
            <person name="Bloem J."/>
            <person name="Labutti K."/>
            <person name="Salamov A."/>
            <person name="Andreopoulos B."/>
            <person name="Baker S."/>
            <person name="Barry K."/>
            <person name="Bills G."/>
            <person name="Bluhm B."/>
            <person name="Cannon C."/>
            <person name="Castanera R."/>
            <person name="Culley D."/>
            <person name="Daum C."/>
            <person name="Ezra D."/>
            <person name="Gonzalez J."/>
            <person name="Henrissat B."/>
            <person name="Kuo A."/>
            <person name="Liang C."/>
            <person name="Lipzen A."/>
            <person name="Lutzoni F."/>
            <person name="Magnuson J."/>
            <person name="Mondo S."/>
            <person name="Nolan M."/>
            <person name="Ohm R."/>
            <person name="Pangilinan J."/>
            <person name="Park H.-J."/>
            <person name="Ramirez L."/>
            <person name="Alfaro M."/>
            <person name="Sun H."/>
            <person name="Tritt A."/>
            <person name="Yoshinaga Y."/>
            <person name="Zwiers L.-H."/>
            <person name="Turgeon B."/>
            <person name="Goodwin S."/>
            <person name="Spatafora J."/>
            <person name="Crous P."/>
            <person name="Grigoriev I."/>
        </authorList>
    </citation>
    <scope>NUCLEOTIDE SEQUENCE</scope>
    <source>
        <strain evidence="9">ATCC 16933</strain>
    </source>
</reference>
<comment type="subunit">
    <text evidence="5">Component of the origin recognition complex (ORC).</text>
</comment>
<feature type="compositionally biased region" description="Acidic residues" evidence="6">
    <location>
        <begin position="172"/>
        <end position="182"/>
    </location>
</feature>
<evidence type="ECO:0000256" key="1">
    <source>
        <dbReference type="ARBA" id="ARBA00004123"/>
    </source>
</evidence>
<dbReference type="InterPro" id="IPR007220">
    <property type="entry name" value="ORC2"/>
</dbReference>
<dbReference type="PANTHER" id="PTHR14052:SF0">
    <property type="entry name" value="ORIGIN RECOGNITION COMPLEX SUBUNIT 2"/>
    <property type="match status" value="1"/>
</dbReference>
<accession>A0A6A6P045</accession>
<evidence type="ECO:0000259" key="8">
    <source>
        <dbReference type="Pfam" id="PF24882"/>
    </source>
</evidence>
<organism evidence="9 10">
    <name type="scientific">Lineolata rhizophorae</name>
    <dbReference type="NCBI Taxonomy" id="578093"/>
    <lineage>
        <taxon>Eukaryota</taxon>
        <taxon>Fungi</taxon>
        <taxon>Dikarya</taxon>
        <taxon>Ascomycota</taxon>
        <taxon>Pezizomycotina</taxon>
        <taxon>Dothideomycetes</taxon>
        <taxon>Dothideomycetes incertae sedis</taxon>
        <taxon>Lineolatales</taxon>
        <taxon>Lineolataceae</taxon>
        <taxon>Lineolata</taxon>
    </lineage>
</organism>
<dbReference type="InterPro" id="IPR056772">
    <property type="entry name" value="RecA-like_ORC2"/>
</dbReference>
<feature type="region of interest" description="Disordered" evidence="6">
    <location>
        <begin position="1"/>
        <end position="256"/>
    </location>
</feature>
<comment type="subcellular location">
    <subcellularLocation>
        <location evidence="1 5">Nucleus</location>
    </subcellularLocation>
</comment>
<dbReference type="Pfam" id="PF24882">
    <property type="entry name" value="WHD_ORC2"/>
    <property type="match status" value="1"/>
</dbReference>
<evidence type="ECO:0000256" key="3">
    <source>
        <dbReference type="ARBA" id="ARBA00022705"/>
    </source>
</evidence>
<dbReference type="GO" id="GO:0006260">
    <property type="term" value="P:DNA replication"/>
    <property type="evidence" value="ECO:0007669"/>
    <property type="project" value="UniProtKB-UniRule"/>
</dbReference>
<evidence type="ECO:0000256" key="2">
    <source>
        <dbReference type="ARBA" id="ARBA00007421"/>
    </source>
</evidence>
<feature type="domain" description="Origin recognition complex subunit 2 RecA-like" evidence="7">
    <location>
        <begin position="306"/>
        <end position="482"/>
    </location>
</feature>
<comment type="function">
    <text evidence="5">Component of the origin recognition complex (ORC) that binds origins of replication. DNA-binding is ATP-dependent. ORC is required to assemble the pre-replication complex necessary to initiate DNA replication.</text>
</comment>
<gene>
    <name evidence="9" type="ORF">BDY21DRAFT_392268</name>
</gene>
<keyword evidence="3 5" id="KW-0235">DNA replication</keyword>
<dbReference type="PANTHER" id="PTHR14052">
    <property type="entry name" value="ORIGIN RECOGNITION COMPLEX SUBUNIT 2"/>
    <property type="match status" value="1"/>
</dbReference>
<dbReference type="EMBL" id="MU001681">
    <property type="protein sequence ID" value="KAF2457167.1"/>
    <property type="molecule type" value="Genomic_DNA"/>
</dbReference>
<keyword evidence="10" id="KW-1185">Reference proteome</keyword>
<feature type="compositionally biased region" description="Basic and acidic residues" evidence="6">
    <location>
        <begin position="46"/>
        <end position="59"/>
    </location>
</feature>
<evidence type="ECO:0000256" key="6">
    <source>
        <dbReference type="SAM" id="MobiDB-lite"/>
    </source>
</evidence>
<sequence>MKRKRPTATPSSTLRKSRRTNTAASDHGEDELATDDSPTVAGKLSRHSEAHLGQREVRSAKLNGSANGRDTDEEEVKDTPRSQRRVLFADARTPRRGKGKNLGPIFRSENARSGVARNEAGEEEAADRGAGDEGEEEDDDDARFGQAPTFVRNADRSARRKSARRMLAAGDGDSDEDDDAAEEALARQIYASDSEAEGEEELEALQAAAAAGEGDGGEAPPAESVPPTPSKRGRGRPKGSKNKKKRTPSPPPAGLSAQERYFFAHRPGAANKTSGNTLTGVGARLLSHDEYFEVMRGWEDPHLMEREVLLRLHARAFGQWEFEMEQGFSVCLYGFGSKRGLLAKSKATAVDNEPQIVVVNGYAPGLTPRHVLMTILSTLVPASTLAGAKLPAQPAALLDLILSTLSSSAPSAPSTPSAPPPLTLLIPSLDAPPLRRPATQALLASLAAHPRVRLLATVDTPNFALLWDQSLRARFRWLFHDCTTFAPFGGVDAVAAVDALLGRSGRRVTGRDGVAYVLRSLPERARGLFRMVVAEQLAGMIEAEGFGGDEDGVEYRVLYHKAVEDFVCSNEVQFRTLLKEFYDHQMLVSRRDALGTERLAVPFRREELELLLEELM</sequence>
<feature type="compositionally biased region" description="Low complexity" evidence="6">
    <location>
        <begin position="204"/>
        <end position="222"/>
    </location>
</feature>
<protein>
    <recommendedName>
        <fullName evidence="5">Origin recognition complex subunit 2</fullName>
    </recommendedName>
</protein>
<feature type="compositionally biased region" description="Acidic residues" evidence="6">
    <location>
        <begin position="194"/>
        <end position="203"/>
    </location>
</feature>
<dbReference type="InterPro" id="IPR000637">
    <property type="entry name" value="HMGI/Y_DNA-bd_CS"/>
</dbReference>